<accession>A0A848J8X2</accession>
<gene>
    <name evidence="2" type="ORF">HH304_20640</name>
</gene>
<dbReference type="AlphaFoldDB" id="A0A848J8X2"/>
<reference evidence="2 3" key="1">
    <citation type="submission" date="2020-04" db="EMBL/GenBank/DDBJ databases">
        <title>Flammeovirgaceae bacterium KN852 isolated from deep sea.</title>
        <authorList>
            <person name="Zhang D.-C."/>
        </authorList>
    </citation>
    <scope>NUCLEOTIDE SEQUENCE [LARGE SCALE GENOMIC DNA]</scope>
    <source>
        <strain evidence="2 3">KN852</strain>
    </source>
</reference>
<name>A0A848J8X2_9BACT</name>
<evidence type="ECO:0000313" key="3">
    <source>
        <dbReference type="Proteomes" id="UP000559010"/>
    </source>
</evidence>
<dbReference type="Proteomes" id="UP000559010">
    <property type="component" value="Unassembled WGS sequence"/>
</dbReference>
<evidence type="ECO:0000313" key="2">
    <source>
        <dbReference type="EMBL" id="NMM50829.1"/>
    </source>
</evidence>
<dbReference type="EMBL" id="JABBNU010000017">
    <property type="protein sequence ID" value="NMM50829.1"/>
    <property type="molecule type" value="Genomic_DNA"/>
</dbReference>
<protein>
    <submittedName>
        <fullName evidence="2">Uncharacterized protein</fullName>
    </submittedName>
</protein>
<keyword evidence="3" id="KW-1185">Reference proteome</keyword>
<feature type="region of interest" description="Disordered" evidence="1">
    <location>
        <begin position="71"/>
        <end position="90"/>
    </location>
</feature>
<proteinExistence type="predicted"/>
<evidence type="ECO:0000256" key="1">
    <source>
        <dbReference type="SAM" id="MobiDB-lite"/>
    </source>
</evidence>
<sequence length="129" mass="14885">MAKPFRTYLTRHAYGRFSHKITEAISNGIHIEEGGRLLYVIPIALEAGDNAFIEEIRLMFRLEESQPTVEPSWLIQSEPSPEENEINNTKEDDETLWFTFSSELSVSDNLNDFNHFLSVHIHPRGEPNI</sequence>
<feature type="compositionally biased region" description="Acidic residues" evidence="1">
    <location>
        <begin position="80"/>
        <end position="90"/>
    </location>
</feature>
<organism evidence="2 3">
    <name type="scientific">Marinigracilibium pacificum</name>
    <dbReference type="NCBI Taxonomy" id="2729599"/>
    <lineage>
        <taxon>Bacteria</taxon>
        <taxon>Pseudomonadati</taxon>
        <taxon>Bacteroidota</taxon>
        <taxon>Cytophagia</taxon>
        <taxon>Cytophagales</taxon>
        <taxon>Flammeovirgaceae</taxon>
        <taxon>Marinigracilibium</taxon>
    </lineage>
</organism>
<comment type="caution">
    <text evidence="2">The sequence shown here is derived from an EMBL/GenBank/DDBJ whole genome shotgun (WGS) entry which is preliminary data.</text>
</comment>
<dbReference type="RefSeq" id="WP_169685197.1">
    <property type="nucleotide sequence ID" value="NZ_JABBNU010000017.1"/>
</dbReference>